<dbReference type="GO" id="GO:0031071">
    <property type="term" value="F:cysteine desulfurase activity"/>
    <property type="evidence" value="ECO:0007669"/>
    <property type="project" value="UniProtKB-EC"/>
</dbReference>
<keyword evidence="7" id="KW-0408">Iron</keyword>
<dbReference type="Gene3D" id="3.40.640.10">
    <property type="entry name" value="Type I PLP-dependent aspartate aminotransferase-like (Major domain)"/>
    <property type="match status" value="1"/>
</dbReference>
<evidence type="ECO:0000256" key="6">
    <source>
        <dbReference type="ARBA" id="ARBA00022898"/>
    </source>
</evidence>
<evidence type="ECO:0000256" key="4">
    <source>
        <dbReference type="ARBA" id="ARBA00022679"/>
    </source>
</evidence>
<protein>
    <recommendedName>
        <fullName evidence="3">cysteine desulfurase</fullName>
        <ecNumber evidence="3">2.8.1.7</ecNumber>
    </recommendedName>
</protein>
<name>A0A3B0Z3A9_9ZZZZ</name>
<evidence type="ECO:0000256" key="5">
    <source>
        <dbReference type="ARBA" id="ARBA00022723"/>
    </source>
</evidence>
<dbReference type="InterPro" id="IPR015422">
    <property type="entry name" value="PyrdxlP-dep_Trfase_small"/>
</dbReference>
<dbReference type="PIRSF" id="PIRSF005572">
    <property type="entry name" value="NifS"/>
    <property type="match status" value="1"/>
</dbReference>
<dbReference type="Gene3D" id="1.10.260.50">
    <property type="match status" value="1"/>
</dbReference>
<gene>
    <name evidence="10" type="ORF">MNBD_GAMMA12-3587</name>
</gene>
<evidence type="ECO:0000259" key="9">
    <source>
        <dbReference type="Pfam" id="PF00266"/>
    </source>
</evidence>
<dbReference type="InterPro" id="IPR000192">
    <property type="entry name" value="Aminotrans_V_dom"/>
</dbReference>
<sequence>MYLDCNATTAIDERVVEAMLPYMVEVFGNPSSVHRYGRLARAAIDQARQQLAALVNAHESQVIFTSGGTEANNLAIKGCLWQEKNALLAHSAIEHASVIEAAKAMQQQGWQREEILVDDQGRILIKSLQQILTRKPYLVSVMQANNETGVIQALDEITQQVREQGALMHTDAVQAAGKIKVDFKASNVHLMTLSAHKIYGPKGCGALIVDKALDLYAMQHGGGHEKGYRPGTENLAGIVGFGKAAELALQELDERSQKVLPLRDALQQGLLGIPGVKVYSLQAPRVPNTIQAGIPGYDGEALLMELDKRNIAVSSGSACSSGRTGASHVLQAMQAEMPLAKSAIRISLGKDSTMLEVKEFLKQLADILQVVAL</sequence>
<proteinExistence type="inferred from homology"/>
<dbReference type="AlphaFoldDB" id="A0A3B0Z3A9"/>
<dbReference type="EMBL" id="UOFL01000207">
    <property type="protein sequence ID" value="VAW80929.1"/>
    <property type="molecule type" value="Genomic_DNA"/>
</dbReference>
<keyword evidence="5" id="KW-0479">Metal-binding</keyword>
<evidence type="ECO:0000256" key="1">
    <source>
        <dbReference type="ARBA" id="ARBA00001933"/>
    </source>
</evidence>
<dbReference type="InterPro" id="IPR015424">
    <property type="entry name" value="PyrdxlP-dep_Trfase"/>
</dbReference>
<keyword evidence="6" id="KW-0663">Pyridoxal phosphate</keyword>
<evidence type="ECO:0000256" key="3">
    <source>
        <dbReference type="ARBA" id="ARBA00012239"/>
    </source>
</evidence>
<reference evidence="10" key="1">
    <citation type="submission" date="2018-06" db="EMBL/GenBank/DDBJ databases">
        <authorList>
            <person name="Zhirakovskaya E."/>
        </authorList>
    </citation>
    <scope>NUCLEOTIDE SEQUENCE</scope>
</reference>
<keyword evidence="4 10" id="KW-0808">Transferase</keyword>
<dbReference type="GO" id="GO:0051536">
    <property type="term" value="F:iron-sulfur cluster binding"/>
    <property type="evidence" value="ECO:0007669"/>
    <property type="project" value="UniProtKB-KW"/>
</dbReference>
<comment type="cofactor">
    <cofactor evidence="1">
        <name>pyridoxal 5'-phosphate</name>
        <dbReference type="ChEBI" id="CHEBI:597326"/>
    </cofactor>
</comment>
<evidence type="ECO:0000256" key="2">
    <source>
        <dbReference type="ARBA" id="ARBA00006490"/>
    </source>
</evidence>
<dbReference type="InterPro" id="IPR020578">
    <property type="entry name" value="Aminotrans_V_PyrdxlP_BS"/>
</dbReference>
<dbReference type="PROSITE" id="PS00595">
    <property type="entry name" value="AA_TRANSFER_CLASS_5"/>
    <property type="match status" value="1"/>
</dbReference>
<dbReference type="GO" id="GO:0046872">
    <property type="term" value="F:metal ion binding"/>
    <property type="evidence" value="ECO:0007669"/>
    <property type="project" value="UniProtKB-KW"/>
</dbReference>
<dbReference type="InterPro" id="IPR016454">
    <property type="entry name" value="Cysteine_dSase"/>
</dbReference>
<dbReference type="EC" id="2.8.1.7" evidence="3"/>
<dbReference type="PANTHER" id="PTHR11601:SF34">
    <property type="entry name" value="CYSTEINE DESULFURASE"/>
    <property type="match status" value="1"/>
</dbReference>
<comment type="similarity">
    <text evidence="2">Belongs to the class-V pyridoxal-phosphate-dependent aminotransferase family. NifS/IscS subfamily.</text>
</comment>
<evidence type="ECO:0000313" key="10">
    <source>
        <dbReference type="EMBL" id="VAW80929.1"/>
    </source>
</evidence>
<feature type="domain" description="Aminotransferase class V" evidence="9">
    <location>
        <begin position="1"/>
        <end position="360"/>
    </location>
</feature>
<dbReference type="SUPFAM" id="SSF53383">
    <property type="entry name" value="PLP-dependent transferases"/>
    <property type="match status" value="1"/>
</dbReference>
<dbReference type="Pfam" id="PF00266">
    <property type="entry name" value="Aminotran_5"/>
    <property type="match status" value="1"/>
</dbReference>
<organism evidence="10">
    <name type="scientific">hydrothermal vent metagenome</name>
    <dbReference type="NCBI Taxonomy" id="652676"/>
    <lineage>
        <taxon>unclassified sequences</taxon>
        <taxon>metagenomes</taxon>
        <taxon>ecological metagenomes</taxon>
    </lineage>
</organism>
<accession>A0A3B0Z3A9</accession>
<dbReference type="InterPro" id="IPR015421">
    <property type="entry name" value="PyrdxlP-dep_Trfase_major"/>
</dbReference>
<evidence type="ECO:0000256" key="7">
    <source>
        <dbReference type="ARBA" id="ARBA00023004"/>
    </source>
</evidence>
<keyword evidence="8" id="KW-0411">Iron-sulfur</keyword>
<dbReference type="PANTHER" id="PTHR11601">
    <property type="entry name" value="CYSTEINE DESULFURYLASE FAMILY MEMBER"/>
    <property type="match status" value="1"/>
</dbReference>
<dbReference type="Gene3D" id="3.90.1150.10">
    <property type="entry name" value="Aspartate Aminotransferase, domain 1"/>
    <property type="match status" value="1"/>
</dbReference>
<evidence type="ECO:0000256" key="8">
    <source>
        <dbReference type="ARBA" id="ARBA00023014"/>
    </source>
</evidence>